<name>A0A2N0ZFF6_9BACI</name>
<dbReference type="EMBL" id="PISD01000030">
    <property type="protein sequence ID" value="PKG28251.1"/>
    <property type="molecule type" value="Genomic_DNA"/>
</dbReference>
<dbReference type="PANTHER" id="PTHR33930">
    <property type="entry name" value="ALKYL HYDROPEROXIDE REDUCTASE AHPD"/>
    <property type="match status" value="1"/>
</dbReference>
<dbReference type="AlphaFoldDB" id="A0A2N0ZFF6"/>
<dbReference type="SUPFAM" id="SSF69118">
    <property type="entry name" value="AhpD-like"/>
    <property type="match status" value="2"/>
</dbReference>
<feature type="domain" description="Carboxymuconolactone decarboxylase-like" evidence="1">
    <location>
        <begin position="23"/>
        <end position="105"/>
    </location>
</feature>
<keyword evidence="3" id="KW-1185">Reference proteome</keyword>
<protein>
    <submittedName>
        <fullName evidence="2">Alkylhydroperoxidase</fullName>
    </submittedName>
</protein>
<organism evidence="2 3">
    <name type="scientific">Cytobacillus horneckiae</name>
    <dbReference type="NCBI Taxonomy" id="549687"/>
    <lineage>
        <taxon>Bacteria</taxon>
        <taxon>Bacillati</taxon>
        <taxon>Bacillota</taxon>
        <taxon>Bacilli</taxon>
        <taxon>Bacillales</taxon>
        <taxon>Bacillaceae</taxon>
        <taxon>Cytobacillus</taxon>
    </lineage>
</organism>
<evidence type="ECO:0000313" key="3">
    <source>
        <dbReference type="Proteomes" id="UP000233343"/>
    </source>
</evidence>
<dbReference type="Gene3D" id="1.20.1290.10">
    <property type="entry name" value="AhpD-like"/>
    <property type="match status" value="2"/>
</dbReference>
<dbReference type="NCBIfam" id="TIGR00778">
    <property type="entry name" value="ahpD_dom"/>
    <property type="match status" value="2"/>
</dbReference>
<sequence>MANDSLYQKSYISRIGELGKSAPDAVKAFFAFDQSALADGVIPQKTKELIAIACAHVTGCPYCIEIHVGNGKKLGVTKEEMVEATMVATALKAGSAFSHGFNALNAFEGAEEDELYKRSNGKKMNELKNTAPEAVNAFFGFDEQAMKAGLLSKKEKELIAVAVAHITGCAYCIDIHTKRSKSEGVSKEELVESIMVATALKAGSALAHGVNALNAFDE</sequence>
<gene>
    <name evidence="2" type="ORF">CWS20_13645</name>
</gene>
<dbReference type="Proteomes" id="UP000233343">
    <property type="component" value="Unassembled WGS sequence"/>
</dbReference>
<dbReference type="RefSeq" id="WP_066189612.1">
    <property type="nucleotide sequence ID" value="NZ_JARMMB010000015.1"/>
</dbReference>
<feature type="domain" description="Carboxymuconolactone decarboxylase-like" evidence="1">
    <location>
        <begin position="132"/>
        <end position="214"/>
    </location>
</feature>
<dbReference type="PANTHER" id="PTHR33930:SF8">
    <property type="entry name" value="4-CARBOXYMUCONOLACTONE DECARBOXYLASE"/>
    <property type="match status" value="1"/>
</dbReference>
<accession>A0A2N0ZFF6</accession>
<dbReference type="InterPro" id="IPR029032">
    <property type="entry name" value="AhpD-like"/>
</dbReference>
<keyword evidence="2" id="KW-0575">Peroxidase</keyword>
<proteinExistence type="predicted"/>
<evidence type="ECO:0000259" key="1">
    <source>
        <dbReference type="Pfam" id="PF02627"/>
    </source>
</evidence>
<evidence type="ECO:0000313" key="2">
    <source>
        <dbReference type="EMBL" id="PKG28251.1"/>
    </source>
</evidence>
<keyword evidence="2" id="KW-0560">Oxidoreductase</keyword>
<dbReference type="InterPro" id="IPR004675">
    <property type="entry name" value="AhpD_core"/>
</dbReference>
<dbReference type="InterPro" id="IPR003779">
    <property type="entry name" value="CMD-like"/>
</dbReference>
<dbReference type="Pfam" id="PF02627">
    <property type="entry name" value="CMD"/>
    <property type="match status" value="2"/>
</dbReference>
<comment type="caution">
    <text evidence="2">The sequence shown here is derived from an EMBL/GenBank/DDBJ whole genome shotgun (WGS) entry which is preliminary data.</text>
</comment>
<reference evidence="2 3" key="1">
    <citation type="journal article" date="2010" name="Int. J. Syst. Evol. Microbiol.">
        <title>Bacillus horneckiae sp. nov., isolated from a spacecraft-assembly clean room.</title>
        <authorList>
            <person name="Vaishampayan P."/>
            <person name="Probst A."/>
            <person name="Krishnamurthi S."/>
            <person name="Ghosh S."/>
            <person name="Osman S."/>
            <person name="McDowall A."/>
            <person name="Ruckmani A."/>
            <person name="Mayilraj S."/>
            <person name="Venkateswaran K."/>
        </authorList>
    </citation>
    <scope>NUCLEOTIDE SEQUENCE [LARGE SCALE GENOMIC DNA]</scope>
    <source>
        <strain evidence="3">1PO1SC</strain>
    </source>
</reference>
<dbReference type="GO" id="GO:0051920">
    <property type="term" value="F:peroxiredoxin activity"/>
    <property type="evidence" value="ECO:0007669"/>
    <property type="project" value="InterPro"/>
</dbReference>